<reference evidence="1 2" key="1">
    <citation type="submission" date="2009-01" db="EMBL/GenBank/DDBJ databases">
        <authorList>
            <person name="Fulton L."/>
            <person name="Clifton S."/>
            <person name="Fulton B."/>
            <person name="Xu J."/>
            <person name="Minx P."/>
            <person name="Pepin K.H."/>
            <person name="Johnson M."/>
            <person name="Bhonagiri V."/>
            <person name="Nash W.E."/>
            <person name="Mardis E.R."/>
            <person name="Wilson R.K."/>
        </authorList>
    </citation>
    <scope>NUCLEOTIDE SEQUENCE [LARGE SCALE GENOMIC DNA]</scope>
    <source>
        <strain evidence="1 2">DSM 5476</strain>
    </source>
</reference>
<accession>C0EGX9</accession>
<reference evidence="1 2" key="2">
    <citation type="submission" date="2009-02" db="EMBL/GenBank/DDBJ databases">
        <title>Draft genome sequence of Clostridium methylpentosum (DSM 5476).</title>
        <authorList>
            <person name="Sudarsanam P."/>
            <person name="Ley R."/>
            <person name="Guruge J."/>
            <person name="Turnbaugh P.J."/>
            <person name="Mahowald M."/>
            <person name="Liep D."/>
            <person name="Gordon J."/>
        </authorList>
    </citation>
    <scope>NUCLEOTIDE SEQUENCE [LARGE SCALE GENOMIC DNA]</scope>
    <source>
        <strain evidence="1 2">DSM 5476</strain>
    </source>
</reference>
<dbReference type="AlphaFoldDB" id="C0EGX9"/>
<evidence type="ECO:0000313" key="1">
    <source>
        <dbReference type="EMBL" id="EEG29280.1"/>
    </source>
</evidence>
<sequence length="93" mass="10552">MHIHNKRFFLLCPAVSAHHTLRCGSTIPIGDLAKIDLLKLSASGWLSCFFYRTIKFHPLIPCVRCIVSLTQPSTTDQPHCSIEYKKANIKDEK</sequence>
<dbReference type="EMBL" id="ACEC01000112">
    <property type="protein sequence ID" value="EEG29280.1"/>
    <property type="molecule type" value="Genomic_DNA"/>
</dbReference>
<proteinExistence type="predicted"/>
<comment type="caution">
    <text evidence="1">The sequence shown here is derived from an EMBL/GenBank/DDBJ whole genome shotgun (WGS) entry which is preliminary data.</text>
</comment>
<gene>
    <name evidence="1" type="ORF">CLOSTMETH_03123</name>
</gene>
<protein>
    <submittedName>
        <fullName evidence="1">Uncharacterized protein</fullName>
    </submittedName>
</protein>
<keyword evidence="2" id="KW-1185">Reference proteome</keyword>
<dbReference type="Proteomes" id="UP000003340">
    <property type="component" value="Unassembled WGS sequence"/>
</dbReference>
<evidence type="ECO:0000313" key="2">
    <source>
        <dbReference type="Proteomes" id="UP000003340"/>
    </source>
</evidence>
<organism evidence="1 2">
    <name type="scientific">[Clostridium] methylpentosum DSM 5476</name>
    <dbReference type="NCBI Taxonomy" id="537013"/>
    <lineage>
        <taxon>Bacteria</taxon>
        <taxon>Bacillati</taxon>
        <taxon>Bacillota</taxon>
        <taxon>Clostridia</taxon>
        <taxon>Eubacteriales</taxon>
        <taxon>Oscillospiraceae</taxon>
        <taxon>Oscillospiraceae incertae sedis</taxon>
    </lineage>
</organism>
<name>C0EGX9_9FIRM</name>
<dbReference type="HOGENOM" id="CLU_2394583_0_0_9"/>